<feature type="compositionally biased region" description="Acidic residues" evidence="6">
    <location>
        <begin position="86"/>
        <end position="122"/>
    </location>
</feature>
<reference evidence="7" key="1">
    <citation type="thesis" date="2020" institute="ProQuest LLC" country="789 East Eisenhower Parkway, Ann Arbor, MI, USA">
        <title>Comparative Genomics and Chromosome Evolution.</title>
        <authorList>
            <person name="Mudd A.B."/>
        </authorList>
    </citation>
    <scope>NUCLEOTIDE SEQUENCE</scope>
    <source>
        <strain evidence="7">HN-11 Male</strain>
        <tissue evidence="7">Kidney and liver</tissue>
    </source>
</reference>
<keyword evidence="3" id="KW-0832">Ubl conjugation</keyword>
<feature type="region of interest" description="Disordered" evidence="6">
    <location>
        <begin position="76"/>
        <end position="122"/>
    </location>
</feature>
<dbReference type="PANTHER" id="PTHR32086">
    <property type="entry name" value="FANCONI ANEMIA GROUP D2 PROTEIN"/>
    <property type="match status" value="1"/>
</dbReference>
<evidence type="ECO:0008006" key="9">
    <source>
        <dbReference type="Google" id="ProtNLM"/>
    </source>
</evidence>
<evidence type="ECO:0000313" key="8">
    <source>
        <dbReference type="Proteomes" id="UP000770717"/>
    </source>
</evidence>
<comment type="subcellular location">
    <subcellularLocation>
        <location evidence="1">Nucleus</location>
    </subcellularLocation>
</comment>
<proteinExistence type="inferred from homology"/>
<evidence type="ECO:0000256" key="4">
    <source>
        <dbReference type="ARBA" id="ARBA00023242"/>
    </source>
</evidence>
<dbReference type="InterPro" id="IPR029448">
    <property type="entry name" value="FANCD2"/>
</dbReference>
<name>A0A8J6BE03_ELECQ</name>
<keyword evidence="2" id="KW-1017">Isopeptide bond</keyword>
<dbReference type="Pfam" id="PF14631">
    <property type="entry name" value="FancD2"/>
    <property type="match status" value="1"/>
</dbReference>
<evidence type="ECO:0000256" key="2">
    <source>
        <dbReference type="ARBA" id="ARBA00022499"/>
    </source>
</evidence>
<organism evidence="7 8">
    <name type="scientific">Eleutherodactylus coqui</name>
    <name type="common">Puerto Rican coqui</name>
    <dbReference type="NCBI Taxonomy" id="57060"/>
    <lineage>
        <taxon>Eukaryota</taxon>
        <taxon>Metazoa</taxon>
        <taxon>Chordata</taxon>
        <taxon>Craniata</taxon>
        <taxon>Vertebrata</taxon>
        <taxon>Euteleostomi</taxon>
        <taxon>Amphibia</taxon>
        <taxon>Batrachia</taxon>
        <taxon>Anura</taxon>
        <taxon>Neobatrachia</taxon>
        <taxon>Hyloidea</taxon>
        <taxon>Eleutherodactylidae</taxon>
        <taxon>Eleutherodactylinae</taxon>
        <taxon>Eleutherodactylus</taxon>
        <taxon>Eleutherodactylus</taxon>
    </lineage>
</organism>
<evidence type="ECO:0000256" key="6">
    <source>
        <dbReference type="SAM" id="MobiDB-lite"/>
    </source>
</evidence>
<evidence type="ECO:0000256" key="1">
    <source>
        <dbReference type="ARBA" id="ARBA00004123"/>
    </source>
</evidence>
<dbReference type="GO" id="GO:0005634">
    <property type="term" value="C:nucleus"/>
    <property type="evidence" value="ECO:0007669"/>
    <property type="project" value="UniProtKB-SubCell"/>
</dbReference>
<dbReference type="GO" id="GO:0000793">
    <property type="term" value="C:condensed chromosome"/>
    <property type="evidence" value="ECO:0007669"/>
    <property type="project" value="TreeGrafter"/>
</dbReference>
<dbReference type="GO" id="GO:0070182">
    <property type="term" value="F:DNA polymerase binding"/>
    <property type="evidence" value="ECO:0007669"/>
    <property type="project" value="TreeGrafter"/>
</dbReference>
<dbReference type="GO" id="GO:1990918">
    <property type="term" value="P:double-strand break repair involved in meiotic recombination"/>
    <property type="evidence" value="ECO:0007669"/>
    <property type="project" value="TreeGrafter"/>
</dbReference>
<protein>
    <recommendedName>
        <fullName evidence="9">Fanconi anemia, complementation group D2</fullName>
    </recommendedName>
</protein>
<dbReference type="PANTHER" id="PTHR32086:SF0">
    <property type="entry name" value="FANCONI ANEMIA GROUP D2 PROTEIN"/>
    <property type="match status" value="1"/>
</dbReference>
<sequence length="122" mass="13906">EDVQSLLKILQLCTRQLHHMCGHSKIHQDTGLTTHVPQLKKTLEMFVYRVKAMLVLNNCQEAFWLGNLKNRDLQGEEILSQKSQESETEEDQESQLPPEEPEEEEDGGGSDPETGDEDNESD</sequence>
<dbReference type="GO" id="GO:0007129">
    <property type="term" value="P:homologous chromosome pairing at meiosis"/>
    <property type="evidence" value="ECO:0007669"/>
    <property type="project" value="TreeGrafter"/>
</dbReference>
<dbReference type="AlphaFoldDB" id="A0A8J6BE03"/>
<dbReference type="GO" id="GO:0031573">
    <property type="term" value="P:mitotic intra-S DNA damage checkpoint signaling"/>
    <property type="evidence" value="ECO:0007669"/>
    <property type="project" value="TreeGrafter"/>
</dbReference>
<dbReference type="Proteomes" id="UP000770717">
    <property type="component" value="Unassembled WGS sequence"/>
</dbReference>
<dbReference type="EMBL" id="WNTK01016143">
    <property type="protein sequence ID" value="KAG9461825.1"/>
    <property type="molecule type" value="Genomic_DNA"/>
</dbReference>
<keyword evidence="4" id="KW-0539">Nucleus</keyword>
<evidence type="ECO:0000256" key="3">
    <source>
        <dbReference type="ARBA" id="ARBA00022843"/>
    </source>
</evidence>
<comment type="caution">
    <text evidence="7">The sequence shown here is derived from an EMBL/GenBank/DDBJ whole genome shotgun (WGS) entry which is preliminary data.</text>
</comment>
<accession>A0A8J6BE03</accession>
<evidence type="ECO:0000313" key="7">
    <source>
        <dbReference type="EMBL" id="KAG9461825.1"/>
    </source>
</evidence>
<dbReference type="OrthoDB" id="27031at2759"/>
<comment type="similarity">
    <text evidence="5">Belongs to the Fanconi anemia protein FANCD2 family.</text>
</comment>
<feature type="non-terminal residue" evidence="7">
    <location>
        <position position="1"/>
    </location>
</feature>
<keyword evidence="8" id="KW-1185">Reference proteome</keyword>
<evidence type="ECO:0000256" key="5">
    <source>
        <dbReference type="ARBA" id="ARBA00093456"/>
    </source>
</evidence>
<dbReference type="GO" id="GO:0036297">
    <property type="term" value="P:interstrand cross-link repair"/>
    <property type="evidence" value="ECO:0007669"/>
    <property type="project" value="TreeGrafter"/>
</dbReference>
<gene>
    <name evidence="7" type="ORF">GDO78_015641</name>
</gene>